<keyword evidence="1" id="KW-0472">Membrane</keyword>
<feature type="transmembrane region" description="Helical" evidence="1">
    <location>
        <begin position="114"/>
        <end position="136"/>
    </location>
</feature>
<dbReference type="InterPro" id="IPR036838">
    <property type="entry name" value="Ribosomal_uS10_dom_sf"/>
</dbReference>
<dbReference type="AlphaFoldDB" id="A0A914KQ82"/>
<keyword evidence="1" id="KW-1133">Transmembrane helix</keyword>
<dbReference type="WBParaSite" id="Minc3s00055g02854">
    <property type="protein sequence ID" value="Minc3s00055g02854"/>
    <property type="gene ID" value="Minc3s00055g02854"/>
</dbReference>
<feature type="transmembrane region" description="Helical" evidence="1">
    <location>
        <begin position="74"/>
        <end position="98"/>
    </location>
</feature>
<evidence type="ECO:0000256" key="1">
    <source>
        <dbReference type="SAM" id="Phobius"/>
    </source>
</evidence>
<protein>
    <submittedName>
        <fullName evidence="3">Uncharacterized protein</fullName>
    </submittedName>
</protein>
<reference evidence="3" key="1">
    <citation type="submission" date="2022-11" db="UniProtKB">
        <authorList>
            <consortium name="WormBaseParasite"/>
        </authorList>
    </citation>
    <scope>IDENTIFICATION</scope>
</reference>
<accession>A0A914KQ82</accession>
<evidence type="ECO:0000313" key="2">
    <source>
        <dbReference type="Proteomes" id="UP000887563"/>
    </source>
</evidence>
<keyword evidence="1" id="KW-0812">Transmembrane</keyword>
<keyword evidence="2" id="KW-1185">Reference proteome</keyword>
<name>A0A914KQ82_MELIC</name>
<sequence length="148" mass="16907">MASLERLTHIKMIRRLKNLKYPHYSTSQTVKAMEKVCEKLIHGAREEHLAVKDPIRMPIKCFALLRVKHRVEKVLRLGTISGWNGLLLLTTSFIIIIISTTTSPSSPNFTSNNIIIICLTCSSCFSCCFNFCSSFFNNNLSQILNFFF</sequence>
<organism evidence="2 3">
    <name type="scientific">Meloidogyne incognita</name>
    <name type="common">Southern root-knot nematode worm</name>
    <name type="synonym">Oxyuris incognita</name>
    <dbReference type="NCBI Taxonomy" id="6306"/>
    <lineage>
        <taxon>Eukaryota</taxon>
        <taxon>Metazoa</taxon>
        <taxon>Ecdysozoa</taxon>
        <taxon>Nematoda</taxon>
        <taxon>Chromadorea</taxon>
        <taxon>Rhabditida</taxon>
        <taxon>Tylenchina</taxon>
        <taxon>Tylenchomorpha</taxon>
        <taxon>Tylenchoidea</taxon>
        <taxon>Meloidogynidae</taxon>
        <taxon>Meloidogyninae</taxon>
        <taxon>Meloidogyne</taxon>
        <taxon>Meloidogyne incognita group</taxon>
    </lineage>
</organism>
<dbReference type="Gene3D" id="3.30.70.600">
    <property type="entry name" value="Ribosomal protein S10 domain"/>
    <property type="match status" value="1"/>
</dbReference>
<dbReference type="Proteomes" id="UP000887563">
    <property type="component" value="Unplaced"/>
</dbReference>
<proteinExistence type="predicted"/>
<evidence type="ECO:0000313" key="3">
    <source>
        <dbReference type="WBParaSite" id="Minc3s00055g02854"/>
    </source>
</evidence>